<dbReference type="KEGG" id="mgau:MGALJ_19630"/>
<proteinExistence type="predicted"/>
<organism evidence="1 2">
    <name type="scientific">Mycobacterium gallinarum</name>
    <dbReference type="NCBI Taxonomy" id="39689"/>
    <lineage>
        <taxon>Bacteria</taxon>
        <taxon>Bacillati</taxon>
        <taxon>Actinomycetota</taxon>
        <taxon>Actinomycetes</taxon>
        <taxon>Mycobacteriales</taxon>
        <taxon>Mycobacteriaceae</taxon>
        <taxon>Mycobacterium</taxon>
    </lineage>
</organism>
<name>A0A9W4BH65_9MYCO</name>
<evidence type="ECO:0000313" key="1">
    <source>
        <dbReference type="EMBL" id="BBY92294.1"/>
    </source>
</evidence>
<keyword evidence="2" id="KW-1185">Reference proteome</keyword>
<gene>
    <name evidence="1" type="ORF">MGALJ_19630</name>
</gene>
<evidence type="ECO:0000313" key="2">
    <source>
        <dbReference type="Proteomes" id="UP000465785"/>
    </source>
</evidence>
<dbReference type="Proteomes" id="UP000465785">
    <property type="component" value="Chromosome"/>
</dbReference>
<dbReference type="AlphaFoldDB" id="A0A9W4BH65"/>
<dbReference type="EMBL" id="AP022601">
    <property type="protein sequence ID" value="BBY92294.1"/>
    <property type="molecule type" value="Genomic_DNA"/>
</dbReference>
<reference evidence="1 2" key="1">
    <citation type="journal article" date="2019" name="Emerg. Microbes Infect.">
        <title>Comprehensive subspecies identification of 175 nontuberculous mycobacteria species based on 7547 genomic profiles.</title>
        <authorList>
            <person name="Matsumoto Y."/>
            <person name="Kinjo T."/>
            <person name="Motooka D."/>
            <person name="Nabeya D."/>
            <person name="Jung N."/>
            <person name="Uechi K."/>
            <person name="Horii T."/>
            <person name="Iida T."/>
            <person name="Fujita J."/>
            <person name="Nakamura S."/>
        </authorList>
    </citation>
    <scope>NUCLEOTIDE SEQUENCE [LARGE SCALE GENOMIC DNA]</scope>
    <source>
        <strain evidence="1 2">JCM 6399</strain>
    </source>
</reference>
<protein>
    <submittedName>
        <fullName evidence="1">Uncharacterized protein</fullName>
    </submittedName>
</protein>
<accession>A0A9W4BH65</accession>
<sequence length="86" mass="9110">MTLAHRRAPEEGTKEWLIAHKHGDGCPIGECPDGQASWGCLSSSSAVYRDASVSTGRCDRVGTADVDLEAGVPQSLNRFLPVTGIN</sequence>